<evidence type="ECO:0008006" key="4">
    <source>
        <dbReference type="Google" id="ProtNLM"/>
    </source>
</evidence>
<protein>
    <recommendedName>
        <fullName evidence="4">P pilus assembly protein, pilin FimA</fullName>
    </recommendedName>
</protein>
<name>A0A2X2H846_9GAMM</name>
<dbReference type="RefSeq" id="WP_112364192.1">
    <property type="nucleotide sequence ID" value="NZ_CAMKUF010000003.1"/>
</dbReference>
<gene>
    <name evidence="2" type="ORF">NCTC11544_03072</name>
</gene>
<accession>A0A2X2H846</accession>
<evidence type="ECO:0000256" key="1">
    <source>
        <dbReference type="SAM" id="SignalP"/>
    </source>
</evidence>
<feature type="chain" id="PRO_5030061334" description="P pilus assembly protein, pilin FimA" evidence="1">
    <location>
        <begin position="26"/>
        <end position="186"/>
    </location>
</feature>
<dbReference type="AlphaFoldDB" id="A0A2X2H846"/>
<dbReference type="EMBL" id="UGYN01000002">
    <property type="protein sequence ID" value="SUI69835.1"/>
    <property type="molecule type" value="Genomic_DNA"/>
</dbReference>
<proteinExistence type="predicted"/>
<dbReference type="Proteomes" id="UP000255529">
    <property type="component" value="Unassembled WGS sequence"/>
</dbReference>
<evidence type="ECO:0000313" key="3">
    <source>
        <dbReference type="Proteomes" id="UP000255529"/>
    </source>
</evidence>
<feature type="signal peptide" evidence="1">
    <location>
        <begin position="1"/>
        <end position="25"/>
    </location>
</feature>
<evidence type="ECO:0000313" key="2">
    <source>
        <dbReference type="EMBL" id="SUI69835.1"/>
    </source>
</evidence>
<dbReference type="GeneID" id="74952459"/>
<sequence length="186" mass="20320">MKLSPILLLLLAGTLSTLSLGPVEAALRDCQVNLSESVIDYGEFTFHSLPDKVNSKSFGTRQVELQVNCPEPEKVLLKLQSPMTQGDNVIKTRHGGMIGIVIDKVYSDTRGTHFSMINTADQHASTWQTSPMSWLPGKILLPQSDNNMGSKQLSVLLTISLNVDRQAPKANAAQVLDGEMLFSLVE</sequence>
<reference evidence="2 3" key="1">
    <citation type="submission" date="2018-06" db="EMBL/GenBank/DDBJ databases">
        <authorList>
            <consortium name="Pathogen Informatics"/>
            <person name="Doyle S."/>
        </authorList>
    </citation>
    <scope>NUCLEOTIDE SEQUENCE [LARGE SCALE GENOMIC DNA]</scope>
    <source>
        <strain evidence="2 3">NCTC11544</strain>
    </source>
</reference>
<organism evidence="2 3">
    <name type="scientific">Serratia quinivorans</name>
    <dbReference type="NCBI Taxonomy" id="137545"/>
    <lineage>
        <taxon>Bacteria</taxon>
        <taxon>Pseudomonadati</taxon>
        <taxon>Pseudomonadota</taxon>
        <taxon>Gammaproteobacteria</taxon>
        <taxon>Enterobacterales</taxon>
        <taxon>Yersiniaceae</taxon>
        <taxon>Serratia</taxon>
    </lineage>
</organism>
<keyword evidence="1" id="KW-0732">Signal</keyword>